<dbReference type="CDD" id="cd00085">
    <property type="entry name" value="HNHc"/>
    <property type="match status" value="1"/>
</dbReference>
<dbReference type="GO" id="GO:0004519">
    <property type="term" value="F:endonuclease activity"/>
    <property type="evidence" value="ECO:0007669"/>
    <property type="project" value="UniProtKB-KW"/>
</dbReference>
<dbReference type="Proteomes" id="UP001144110">
    <property type="component" value="Unassembled WGS sequence"/>
</dbReference>
<dbReference type="AlphaFoldDB" id="A0AAE3P4N2"/>
<proteinExistence type="predicted"/>
<dbReference type="PANTHER" id="PTHR33877:SF2">
    <property type="entry name" value="OS07G0170200 PROTEIN"/>
    <property type="match status" value="1"/>
</dbReference>
<dbReference type="SMART" id="SM00507">
    <property type="entry name" value="HNHc"/>
    <property type="match status" value="1"/>
</dbReference>
<name>A0AAE3P4N2_9BACT</name>
<comment type="caution">
    <text evidence="2">The sequence shown here is derived from an EMBL/GenBank/DDBJ whole genome shotgun (WGS) entry which is preliminary data.</text>
</comment>
<evidence type="ECO:0000313" key="3">
    <source>
        <dbReference type="Proteomes" id="UP001144110"/>
    </source>
</evidence>
<sequence>MGQKNILQEKVLVLNKYYQAIQITTVQKAICHLVKGTAKVITTNWTTHTLDEWIKITKFFENENGRVIRSPSISILVPDAIYLPYYESLPKIDVVFSRQNLLLRDKYRCQYCGKHLKNPKDRTIDHIIPKSRGGKTVWTNVVLCCKKCNLKKGDRTPEEAGLKLLKTPKAPKWQALILEEFPKHKKDIWKVFLDFAGLFE</sequence>
<dbReference type="Gene3D" id="1.10.30.50">
    <property type="match status" value="1"/>
</dbReference>
<keyword evidence="2" id="KW-0540">Nuclease</keyword>
<dbReference type="InterPro" id="IPR052892">
    <property type="entry name" value="NA-targeting_endonuclease"/>
</dbReference>
<keyword evidence="2" id="KW-0255">Endonuclease</keyword>
<keyword evidence="2" id="KW-0378">Hydrolase</keyword>
<reference evidence="2" key="1">
    <citation type="submission" date="2022-11" db="EMBL/GenBank/DDBJ databases">
        <title>Candidatus Alkanophaga archaea from heated hydrothermal vent sediment oxidize petroleum alkanes.</title>
        <authorList>
            <person name="Zehnle H."/>
            <person name="Laso-Perez R."/>
            <person name="Lipp J."/>
            <person name="Teske A."/>
            <person name="Wegener G."/>
        </authorList>
    </citation>
    <scope>NUCLEOTIDE SEQUENCE</scope>
    <source>
        <strain evidence="2">MCA70</strain>
    </source>
</reference>
<gene>
    <name evidence="2" type="ORF">OD816_001225</name>
</gene>
<dbReference type="PANTHER" id="PTHR33877">
    <property type="entry name" value="SLL1193 PROTEIN"/>
    <property type="match status" value="1"/>
</dbReference>
<evidence type="ECO:0000313" key="2">
    <source>
        <dbReference type="EMBL" id="MDF2953980.1"/>
    </source>
</evidence>
<protein>
    <submittedName>
        <fullName evidence="2">5-methylcytosine-specific restriction endonuclease McrA</fullName>
    </submittedName>
</protein>
<dbReference type="Pfam" id="PF14279">
    <property type="entry name" value="HNH_5"/>
    <property type="match status" value="1"/>
</dbReference>
<organism evidence="2 3">
    <name type="scientific">Candidatus Thermodesulfobacterium syntrophicum</name>
    <dbReference type="NCBI Taxonomy" id="3060442"/>
    <lineage>
        <taxon>Bacteria</taxon>
        <taxon>Pseudomonadati</taxon>
        <taxon>Thermodesulfobacteriota</taxon>
        <taxon>Thermodesulfobacteria</taxon>
        <taxon>Thermodesulfobacteriales</taxon>
        <taxon>Thermodesulfobacteriaceae</taxon>
        <taxon>Thermodesulfobacterium</taxon>
    </lineage>
</organism>
<dbReference type="EMBL" id="JAPHEG010000005">
    <property type="protein sequence ID" value="MDF2953980.1"/>
    <property type="molecule type" value="Genomic_DNA"/>
</dbReference>
<accession>A0AAE3P4N2</accession>
<dbReference type="InterPro" id="IPR003615">
    <property type="entry name" value="HNH_nuc"/>
</dbReference>
<feature type="domain" description="HNH nuclease" evidence="1">
    <location>
        <begin position="96"/>
        <end position="150"/>
    </location>
</feature>
<dbReference type="InterPro" id="IPR029471">
    <property type="entry name" value="HNH_5"/>
</dbReference>
<evidence type="ECO:0000259" key="1">
    <source>
        <dbReference type="SMART" id="SM00507"/>
    </source>
</evidence>